<accession>A0A327Z1J0</accession>
<dbReference type="InterPro" id="IPR000421">
    <property type="entry name" value="FA58C"/>
</dbReference>
<dbReference type="Pfam" id="PF04616">
    <property type="entry name" value="Glyco_hydro_43"/>
    <property type="match status" value="1"/>
</dbReference>
<dbReference type="PANTHER" id="PTHR42812">
    <property type="entry name" value="BETA-XYLOSIDASE"/>
    <property type="match status" value="1"/>
</dbReference>
<comment type="similarity">
    <text evidence="1 4">Belongs to the glycosyl hydrolase 43 family.</text>
</comment>
<keyword evidence="3 4" id="KW-0326">Glycosidase</keyword>
<feature type="domain" description="F5/8 type C" evidence="5">
    <location>
        <begin position="323"/>
        <end position="489"/>
    </location>
</feature>
<evidence type="ECO:0000256" key="3">
    <source>
        <dbReference type="ARBA" id="ARBA00023295"/>
    </source>
</evidence>
<evidence type="ECO:0000313" key="6">
    <source>
        <dbReference type="EMBL" id="RAK28400.1"/>
    </source>
</evidence>
<dbReference type="Proteomes" id="UP000249341">
    <property type="component" value="Unassembled WGS sequence"/>
</dbReference>
<dbReference type="PROSITE" id="PS50022">
    <property type="entry name" value="FA58C_3"/>
    <property type="match status" value="1"/>
</dbReference>
<dbReference type="SUPFAM" id="SSF49785">
    <property type="entry name" value="Galactose-binding domain-like"/>
    <property type="match status" value="1"/>
</dbReference>
<dbReference type="AlphaFoldDB" id="A0A327Z1J0"/>
<dbReference type="InterPro" id="IPR008979">
    <property type="entry name" value="Galactose-bd-like_sf"/>
</dbReference>
<name>A0A327Z1J0_9ACTN</name>
<dbReference type="InterPro" id="IPR023296">
    <property type="entry name" value="Glyco_hydro_beta-prop_sf"/>
</dbReference>
<proteinExistence type="inferred from homology"/>
<dbReference type="CDD" id="cd08982">
    <property type="entry name" value="GH43-like"/>
    <property type="match status" value="1"/>
</dbReference>
<protein>
    <submittedName>
        <fullName evidence="6">Glycosyl hydrolase family 43</fullName>
    </submittedName>
</protein>
<dbReference type="GO" id="GO:0004553">
    <property type="term" value="F:hydrolase activity, hydrolyzing O-glycosyl compounds"/>
    <property type="evidence" value="ECO:0007669"/>
    <property type="project" value="InterPro"/>
</dbReference>
<keyword evidence="2 4" id="KW-0378">Hydrolase</keyword>
<gene>
    <name evidence="6" type="ORF">B0I29_120168</name>
</gene>
<organism evidence="6 7">
    <name type="scientific">Actinoplanes lutulentus</name>
    <dbReference type="NCBI Taxonomy" id="1287878"/>
    <lineage>
        <taxon>Bacteria</taxon>
        <taxon>Bacillati</taxon>
        <taxon>Actinomycetota</taxon>
        <taxon>Actinomycetes</taxon>
        <taxon>Micromonosporales</taxon>
        <taxon>Micromonosporaceae</taxon>
        <taxon>Actinoplanes</taxon>
    </lineage>
</organism>
<evidence type="ECO:0000313" key="7">
    <source>
        <dbReference type="Proteomes" id="UP000249341"/>
    </source>
</evidence>
<sequence>MSSFTCNPLDIAYRFSDMSVGPFWRGVFREAADPSVILYKDRYYLFPSMSGGFWHSDDLATWEFAATPTLPTYDYAPDVREIDGHLVVCASRSVKPCSFFRTTDPLSGQWQEIPGTFAFFDPNLFQDDDGRVYLYWGTSNKKPIQGQELDRTTFERIGQPVPIISGDVRAHGWERPGENHDHRQSNGMGVLMEKIAGTDPYFEGAWMTKYDGVYYLQYAAPGTQLNTYADGYYTAPSPLGPFIYSPQSPFSSKPGGFMTAAGHGSTIQDRHGNWWHMATMRISVQHMFERRIGLFPAGFDADGVLFCNQEFADYPMTVPNGPADPWSLSAKAMLLSDRRPVTVSSADPAHAAELAVNEDARTWWVPADATPGHWISVDIPEGATVSSVQINLADHEIRPPKPKWAETQQTLVWRRRIDMAEPAVEVLLEGSADGVTWEPLYDTRGAKVSRTHLFVELDEPRAYRHIRLTGYAQPYGSKLAVSGLRVFGHGAGAAPAAVTPRARHTSPLNAAVTWNGAPTAPGYNVRYGLAADKLYQSWLLYDRTDLDLSALNADHDYWIAVDSFNENGITRGQPVHLAAA</sequence>
<keyword evidence="7" id="KW-1185">Reference proteome</keyword>
<dbReference type="InterPro" id="IPR051795">
    <property type="entry name" value="Glycosyl_Hydrlase_43"/>
</dbReference>
<dbReference type="GO" id="GO:0005975">
    <property type="term" value="P:carbohydrate metabolic process"/>
    <property type="evidence" value="ECO:0007669"/>
    <property type="project" value="InterPro"/>
</dbReference>
<dbReference type="EMBL" id="QLMJ01000020">
    <property type="protein sequence ID" value="RAK28400.1"/>
    <property type="molecule type" value="Genomic_DNA"/>
</dbReference>
<evidence type="ECO:0000256" key="1">
    <source>
        <dbReference type="ARBA" id="ARBA00009865"/>
    </source>
</evidence>
<dbReference type="Gene3D" id="2.60.120.260">
    <property type="entry name" value="Galactose-binding domain-like"/>
    <property type="match status" value="1"/>
</dbReference>
<dbReference type="RefSeq" id="WP_111653465.1">
    <property type="nucleotide sequence ID" value="NZ_JACHWI010000002.1"/>
</dbReference>
<evidence type="ECO:0000256" key="2">
    <source>
        <dbReference type="ARBA" id="ARBA00022801"/>
    </source>
</evidence>
<evidence type="ECO:0000259" key="5">
    <source>
        <dbReference type="PROSITE" id="PS50022"/>
    </source>
</evidence>
<comment type="caution">
    <text evidence="6">The sequence shown here is derived from an EMBL/GenBank/DDBJ whole genome shotgun (WGS) entry which is preliminary data.</text>
</comment>
<evidence type="ECO:0000256" key="4">
    <source>
        <dbReference type="RuleBase" id="RU361187"/>
    </source>
</evidence>
<dbReference type="InterPro" id="IPR006710">
    <property type="entry name" value="Glyco_hydro_43"/>
</dbReference>
<reference evidence="6 7" key="1">
    <citation type="submission" date="2018-06" db="EMBL/GenBank/DDBJ databases">
        <title>Genomic Encyclopedia of Type Strains, Phase III (KMG-III): the genomes of soil and plant-associated and newly described type strains.</title>
        <authorList>
            <person name="Whitman W."/>
        </authorList>
    </citation>
    <scope>NUCLEOTIDE SEQUENCE [LARGE SCALE GENOMIC DNA]</scope>
    <source>
        <strain evidence="6 7">CGMCC 4.7090</strain>
    </source>
</reference>
<dbReference type="SUPFAM" id="SSF75005">
    <property type="entry name" value="Arabinanase/levansucrase/invertase"/>
    <property type="match status" value="1"/>
</dbReference>
<dbReference type="PANTHER" id="PTHR42812:SF12">
    <property type="entry name" value="BETA-XYLOSIDASE-RELATED"/>
    <property type="match status" value="1"/>
</dbReference>
<dbReference type="OrthoDB" id="9806701at2"/>
<dbReference type="Gene3D" id="2.115.10.20">
    <property type="entry name" value="Glycosyl hydrolase domain, family 43"/>
    <property type="match status" value="1"/>
</dbReference>